<sequence>MLSQVSSSTQIIDSAGWGLAEWIAVITLACLVIGTVVGAIVQLVRLRKENTDQHAESRAIVTDVRDRLLDIHTSVSRVDSKVDRIDRRLESHLDWHDNSDNESGTAHKEGL</sequence>
<protein>
    <submittedName>
        <fullName evidence="2">Uncharacterized protein</fullName>
    </submittedName>
</protein>
<feature type="transmembrane region" description="Helical" evidence="1">
    <location>
        <begin position="22"/>
        <end position="44"/>
    </location>
</feature>
<dbReference type="EMBL" id="LR798283">
    <property type="protein sequence ID" value="CAB5220375.1"/>
    <property type="molecule type" value="Genomic_DNA"/>
</dbReference>
<accession>A0A6J7WU68</accession>
<keyword evidence="1" id="KW-0812">Transmembrane</keyword>
<organism evidence="2">
    <name type="scientific">uncultured Caudovirales phage</name>
    <dbReference type="NCBI Taxonomy" id="2100421"/>
    <lineage>
        <taxon>Viruses</taxon>
        <taxon>Duplodnaviria</taxon>
        <taxon>Heunggongvirae</taxon>
        <taxon>Uroviricota</taxon>
        <taxon>Caudoviricetes</taxon>
        <taxon>Peduoviridae</taxon>
        <taxon>Maltschvirus</taxon>
        <taxon>Maltschvirus maltsch</taxon>
    </lineage>
</organism>
<keyword evidence="1" id="KW-0472">Membrane</keyword>
<evidence type="ECO:0000313" key="2">
    <source>
        <dbReference type="EMBL" id="CAB5220375.1"/>
    </source>
</evidence>
<gene>
    <name evidence="2" type="ORF">UFOVP238_38</name>
</gene>
<reference evidence="2" key="1">
    <citation type="submission" date="2020-05" db="EMBL/GenBank/DDBJ databases">
        <authorList>
            <person name="Chiriac C."/>
            <person name="Salcher M."/>
            <person name="Ghai R."/>
            <person name="Kavagutti S V."/>
        </authorList>
    </citation>
    <scope>NUCLEOTIDE SEQUENCE</scope>
</reference>
<keyword evidence="1" id="KW-1133">Transmembrane helix</keyword>
<name>A0A6J7WU68_9CAUD</name>
<proteinExistence type="predicted"/>
<evidence type="ECO:0000256" key="1">
    <source>
        <dbReference type="SAM" id="Phobius"/>
    </source>
</evidence>